<sequence length="70" mass="7489">MVSGVALGKAIDKGLKDPRAKFIIGLKHWKLQTVDYQRLRYSCVSQILRAAQSGAVTSLAGLSVRSLCGG</sequence>
<keyword evidence="2" id="KW-1185">Reference proteome</keyword>
<dbReference type="EMBL" id="JAWDGP010001005">
    <property type="protein sequence ID" value="KAK3795720.1"/>
    <property type="molecule type" value="Genomic_DNA"/>
</dbReference>
<evidence type="ECO:0000313" key="2">
    <source>
        <dbReference type="Proteomes" id="UP001283361"/>
    </source>
</evidence>
<comment type="caution">
    <text evidence="1">The sequence shown here is derived from an EMBL/GenBank/DDBJ whole genome shotgun (WGS) entry which is preliminary data.</text>
</comment>
<protein>
    <submittedName>
        <fullName evidence="1">Uncharacterized protein</fullName>
    </submittedName>
</protein>
<accession>A0AAE1E6U3</accession>
<proteinExistence type="predicted"/>
<evidence type="ECO:0000313" key="1">
    <source>
        <dbReference type="EMBL" id="KAK3795720.1"/>
    </source>
</evidence>
<gene>
    <name evidence="1" type="ORF">RRG08_014530</name>
</gene>
<dbReference type="AlphaFoldDB" id="A0AAE1E6U3"/>
<dbReference type="Proteomes" id="UP001283361">
    <property type="component" value="Unassembled WGS sequence"/>
</dbReference>
<organism evidence="1 2">
    <name type="scientific">Elysia crispata</name>
    <name type="common">lettuce slug</name>
    <dbReference type="NCBI Taxonomy" id="231223"/>
    <lineage>
        <taxon>Eukaryota</taxon>
        <taxon>Metazoa</taxon>
        <taxon>Spiralia</taxon>
        <taxon>Lophotrochozoa</taxon>
        <taxon>Mollusca</taxon>
        <taxon>Gastropoda</taxon>
        <taxon>Heterobranchia</taxon>
        <taxon>Euthyneura</taxon>
        <taxon>Panpulmonata</taxon>
        <taxon>Sacoglossa</taxon>
        <taxon>Placobranchoidea</taxon>
        <taxon>Plakobranchidae</taxon>
        <taxon>Elysia</taxon>
    </lineage>
</organism>
<reference evidence="1" key="1">
    <citation type="journal article" date="2023" name="G3 (Bethesda)">
        <title>A reference genome for the long-term kleptoplast-retaining sea slug Elysia crispata morphotype clarki.</title>
        <authorList>
            <person name="Eastman K.E."/>
            <person name="Pendleton A.L."/>
            <person name="Shaikh M.A."/>
            <person name="Suttiyut T."/>
            <person name="Ogas R."/>
            <person name="Tomko P."/>
            <person name="Gavelis G."/>
            <person name="Widhalm J.R."/>
            <person name="Wisecaver J.H."/>
        </authorList>
    </citation>
    <scope>NUCLEOTIDE SEQUENCE</scope>
    <source>
        <strain evidence="1">ECLA1</strain>
    </source>
</reference>
<name>A0AAE1E6U3_9GAST</name>